<keyword evidence="3" id="KW-1185">Reference proteome</keyword>
<evidence type="ECO:0000313" key="3">
    <source>
        <dbReference type="Proteomes" id="UP000702209"/>
    </source>
</evidence>
<sequence length="269" mass="29856">MPPVARTQGETPDELKRRAAVERRERFRDREEQFERDRASATTDAEREKIQADFVAERTRHREEDIASGNRAPGVGVIGRQVMWLSWIDIAVRHELEARAAGTNIDPSSSALGDEFSASLVAITASALTVEALYAELKYLVPSQKLTTSGRKNKQFQIVRNTLGVAFGLTESTTQRLGSRLQSLFERRNFAVHPYSELAPLEAHPGGVMSTAELARFNAATSREAVDCAFEVLAVAASPLKPANRWVERWVGEHASSQADFVAPLRARR</sequence>
<comment type="caution">
    <text evidence="2">The sequence shown here is derived from an EMBL/GenBank/DDBJ whole genome shotgun (WGS) entry which is preliminary data.</text>
</comment>
<gene>
    <name evidence="2" type="ORF">IU459_15775</name>
</gene>
<dbReference type="RefSeq" id="WP_195130271.1">
    <property type="nucleotide sequence ID" value="NZ_JADLQX010000010.1"/>
</dbReference>
<evidence type="ECO:0000256" key="1">
    <source>
        <dbReference type="SAM" id="MobiDB-lite"/>
    </source>
</evidence>
<feature type="region of interest" description="Disordered" evidence="1">
    <location>
        <begin position="1"/>
        <end position="47"/>
    </location>
</feature>
<feature type="compositionally biased region" description="Basic and acidic residues" evidence="1">
    <location>
        <begin position="13"/>
        <end position="47"/>
    </location>
</feature>
<accession>A0ABS0CQV0</accession>
<name>A0ABS0CQV0_9NOCA</name>
<protein>
    <submittedName>
        <fullName evidence="2">Uncharacterized protein</fullName>
    </submittedName>
</protein>
<evidence type="ECO:0000313" key="2">
    <source>
        <dbReference type="EMBL" id="MBF6298992.1"/>
    </source>
</evidence>
<reference evidence="2 3" key="1">
    <citation type="submission" date="2020-10" db="EMBL/GenBank/DDBJ databases">
        <title>Identification of Nocardia species via Next-generation sequencing and recognition of intraspecies genetic diversity.</title>
        <authorList>
            <person name="Li P."/>
            <person name="Li P."/>
            <person name="Lu B."/>
        </authorList>
    </citation>
    <scope>NUCLEOTIDE SEQUENCE [LARGE SCALE GENOMIC DNA]</scope>
    <source>
        <strain evidence="2 3">BJ06-0157</strain>
    </source>
</reference>
<dbReference type="Proteomes" id="UP000702209">
    <property type="component" value="Unassembled WGS sequence"/>
</dbReference>
<organism evidence="2 3">
    <name type="scientific">Nocardia amamiensis</name>
    <dbReference type="NCBI Taxonomy" id="404578"/>
    <lineage>
        <taxon>Bacteria</taxon>
        <taxon>Bacillati</taxon>
        <taxon>Actinomycetota</taxon>
        <taxon>Actinomycetes</taxon>
        <taxon>Mycobacteriales</taxon>
        <taxon>Nocardiaceae</taxon>
        <taxon>Nocardia</taxon>
    </lineage>
</organism>
<dbReference type="EMBL" id="JADLQX010000010">
    <property type="protein sequence ID" value="MBF6298992.1"/>
    <property type="molecule type" value="Genomic_DNA"/>
</dbReference>
<proteinExistence type="predicted"/>